<proteinExistence type="predicted"/>
<dbReference type="Gene3D" id="3.90.550.10">
    <property type="entry name" value="Spore Coat Polysaccharide Biosynthesis Protein SpsA, Chain A"/>
    <property type="match status" value="1"/>
</dbReference>
<dbReference type="CDD" id="cd00761">
    <property type="entry name" value="Glyco_tranf_GTA_type"/>
    <property type="match status" value="1"/>
</dbReference>
<evidence type="ECO:0000313" key="2">
    <source>
        <dbReference type="EMBL" id="MFD0931050.1"/>
    </source>
</evidence>
<dbReference type="Pfam" id="PF00535">
    <property type="entry name" value="Glycos_transf_2"/>
    <property type="match status" value="1"/>
</dbReference>
<reference evidence="3" key="1">
    <citation type="journal article" date="2019" name="Int. J. Syst. Evol. Microbiol.">
        <title>The Global Catalogue of Microorganisms (GCM) 10K type strain sequencing project: providing services to taxonomists for standard genome sequencing and annotation.</title>
        <authorList>
            <consortium name="The Broad Institute Genomics Platform"/>
            <consortium name="The Broad Institute Genome Sequencing Center for Infectious Disease"/>
            <person name="Wu L."/>
            <person name="Ma J."/>
        </authorList>
    </citation>
    <scope>NUCLEOTIDE SEQUENCE [LARGE SCALE GENOMIC DNA]</scope>
    <source>
        <strain evidence="3">CCUG 56752</strain>
    </source>
</reference>
<feature type="domain" description="Glycosyltransferase 2-like" evidence="1">
    <location>
        <begin position="46"/>
        <end position="147"/>
    </location>
</feature>
<dbReference type="EMBL" id="JBHTIV010000002">
    <property type="protein sequence ID" value="MFD0931050.1"/>
    <property type="molecule type" value="Genomic_DNA"/>
</dbReference>
<name>A0ABW3GMW1_9FLAO</name>
<comment type="caution">
    <text evidence="2">The sequence shown here is derived from an EMBL/GenBank/DDBJ whole genome shotgun (WGS) entry which is preliminary data.</text>
</comment>
<protein>
    <submittedName>
        <fullName evidence="2">Glycosyltransferase family 2 protein</fullName>
    </submittedName>
</protein>
<evidence type="ECO:0000313" key="3">
    <source>
        <dbReference type="Proteomes" id="UP001597049"/>
    </source>
</evidence>
<keyword evidence="3" id="KW-1185">Reference proteome</keyword>
<sequence length="271" mass="31407">MKTNPALEILISTMNRKDLSFLEAMFPVLDLEQYQLLIINQTKLDKELVSHDKRIRVINSKEFGLSKSRNLAIENSIGDILVIADDDIEYLPGFEQIILKAYETYPEASLISFQFLDEHKKFTKFYPKNGGYIKSTKQFLTSFEMTFKSEVFRKYKICFDERFGIGATFPCSEEQVLRHQILKKGLGVAYVAEPICIHNGLTSGLKLSAASILEATTAYKFIQYNNLVYLWLVKYVFFLFRHTHISFFGQIRAYQMGVKAISKLKRLRNED</sequence>
<accession>A0ABW3GMW1</accession>
<gene>
    <name evidence="2" type="ORF">ACFQ0R_00415</name>
</gene>
<organism evidence="2 3">
    <name type="scientific">Psychroflexus salinarum</name>
    <dbReference type="NCBI Taxonomy" id="546024"/>
    <lineage>
        <taxon>Bacteria</taxon>
        <taxon>Pseudomonadati</taxon>
        <taxon>Bacteroidota</taxon>
        <taxon>Flavobacteriia</taxon>
        <taxon>Flavobacteriales</taxon>
        <taxon>Flavobacteriaceae</taxon>
        <taxon>Psychroflexus</taxon>
    </lineage>
</organism>
<dbReference type="SUPFAM" id="SSF53448">
    <property type="entry name" value="Nucleotide-diphospho-sugar transferases"/>
    <property type="match status" value="1"/>
</dbReference>
<dbReference type="RefSeq" id="WP_379656392.1">
    <property type="nucleotide sequence ID" value="NZ_JBHTIV010000002.1"/>
</dbReference>
<dbReference type="InterPro" id="IPR029044">
    <property type="entry name" value="Nucleotide-diphossugar_trans"/>
</dbReference>
<dbReference type="Proteomes" id="UP001597049">
    <property type="component" value="Unassembled WGS sequence"/>
</dbReference>
<evidence type="ECO:0000259" key="1">
    <source>
        <dbReference type="Pfam" id="PF00535"/>
    </source>
</evidence>
<dbReference type="InterPro" id="IPR001173">
    <property type="entry name" value="Glyco_trans_2-like"/>
</dbReference>